<name>D7DM90_METV0</name>
<evidence type="ECO:0000256" key="2">
    <source>
        <dbReference type="ARBA" id="ARBA00001604"/>
    </source>
</evidence>
<feature type="chain" id="PRO_5019615140" description="Phospholipase A1" evidence="17">
    <location>
        <begin position="25"/>
        <end position="376"/>
    </location>
</feature>
<comment type="function">
    <text evidence="17">Hydrolysis of phosphatidylcholine with phospholipase A2 (EC 3.1.1.4) and phospholipase A1 (EC 3.1.1.32) activities.</text>
</comment>
<comment type="catalytic activity">
    <reaction evidence="1 17">
        <text>a 1,2-diacyl-sn-glycero-3-phosphocholine + H2O = a 2-acyl-sn-glycero-3-phosphocholine + a fatty acid + H(+)</text>
        <dbReference type="Rhea" id="RHEA:18689"/>
        <dbReference type="ChEBI" id="CHEBI:15377"/>
        <dbReference type="ChEBI" id="CHEBI:15378"/>
        <dbReference type="ChEBI" id="CHEBI:28868"/>
        <dbReference type="ChEBI" id="CHEBI:57643"/>
        <dbReference type="ChEBI" id="CHEBI:57875"/>
        <dbReference type="EC" id="3.1.1.32"/>
    </reaction>
</comment>
<feature type="active site" description="Nucleophile" evidence="15">
    <location>
        <position position="246"/>
    </location>
</feature>
<dbReference type="PRINTS" id="PR01486">
    <property type="entry name" value="PHPHLIPASEA1"/>
</dbReference>
<evidence type="ECO:0000256" key="16">
    <source>
        <dbReference type="PIRSR" id="PIRSR603187-2"/>
    </source>
</evidence>
<dbReference type="PANTHER" id="PTHR40457">
    <property type="entry name" value="PHOSPHOLIPASE A1"/>
    <property type="match status" value="1"/>
</dbReference>
<dbReference type="GO" id="GO:0008970">
    <property type="term" value="F:phospholipase A1 activity"/>
    <property type="evidence" value="ECO:0007669"/>
    <property type="project" value="UniProtKB-EC"/>
</dbReference>
<evidence type="ECO:0000256" key="6">
    <source>
        <dbReference type="ARBA" id="ARBA00022692"/>
    </source>
</evidence>
<keyword evidence="19" id="KW-1185">Reference proteome</keyword>
<keyword evidence="7 16" id="KW-0479">Metal-binding</keyword>
<dbReference type="PANTHER" id="PTHR40457:SF1">
    <property type="entry name" value="PHOSPHOLIPASE A1"/>
    <property type="match status" value="1"/>
</dbReference>
<keyword evidence="8 17" id="KW-0732">Signal</keyword>
<dbReference type="KEGG" id="meh:M301_0416"/>
<comment type="catalytic activity">
    <reaction evidence="2 17">
        <text>a 1,2-diacyl-sn-glycero-3-phosphocholine + H2O = a 1-acyl-sn-glycero-3-phosphocholine + a fatty acid + H(+)</text>
        <dbReference type="Rhea" id="RHEA:15801"/>
        <dbReference type="ChEBI" id="CHEBI:15377"/>
        <dbReference type="ChEBI" id="CHEBI:15378"/>
        <dbReference type="ChEBI" id="CHEBI:28868"/>
        <dbReference type="ChEBI" id="CHEBI:57643"/>
        <dbReference type="ChEBI" id="CHEBI:58168"/>
        <dbReference type="EC" id="3.1.1.4"/>
    </reaction>
</comment>
<reference evidence="19" key="1">
    <citation type="submission" date="2010-05" db="EMBL/GenBank/DDBJ databases">
        <title>Complete sequence of Methylotenera sp. 301.</title>
        <authorList>
            <person name="Lucas S."/>
            <person name="Copeland A."/>
            <person name="Lapidus A."/>
            <person name="Cheng J.-F."/>
            <person name="Bruce D."/>
            <person name="Goodwin L."/>
            <person name="Pitluck S."/>
            <person name="Clum A."/>
            <person name="Land M."/>
            <person name="Hauser L."/>
            <person name="Kyrpides N."/>
            <person name="Ivanova N."/>
            <person name="Chistoservova L."/>
            <person name="Kalyuzhnaya M."/>
            <person name="Woyke T."/>
        </authorList>
    </citation>
    <scope>NUCLEOTIDE SEQUENCE [LARGE SCALE GENOMIC DNA]</scope>
    <source>
        <strain evidence="19">301</strain>
    </source>
</reference>
<evidence type="ECO:0000256" key="9">
    <source>
        <dbReference type="ARBA" id="ARBA00022801"/>
    </source>
</evidence>
<dbReference type="HOGENOM" id="CLU_045813_0_0_4"/>
<keyword evidence="9 17" id="KW-0378">Hydrolase</keyword>
<feature type="active site" description="Proton acceptor" evidence="15">
    <location>
        <position position="244"/>
    </location>
</feature>
<gene>
    <name evidence="18" type="ordered locus">M301_0416</name>
</gene>
<dbReference type="GO" id="GO:0004623">
    <property type="term" value="F:phospholipase A2 activity"/>
    <property type="evidence" value="ECO:0007669"/>
    <property type="project" value="UniProtKB-EC"/>
</dbReference>
<keyword evidence="12 17" id="KW-0443">Lipid metabolism</keyword>
<keyword evidence="11 17" id="KW-0442">Lipid degradation</keyword>
<dbReference type="AlphaFoldDB" id="D7DM90"/>
<evidence type="ECO:0000256" key="11">
    <source>
        <dbReference type="ARBA" id="ARBA00022963"/>
    </source>
</evidence>
<sequence length="376" mass="43328" precursor="true">MNNFKSKTMRAFFLVLWMPTALLAQETVTVEQALIKCKKLYPNDFEAKKRLSCFDSINTPKELLEEAANTLTNSPEQVHSVNSAPVITPAIAIEKPSPKLSYLERKWRLTSQGDWNISDFETYKSNYLLITKTNNTNDMPQSPSQLNNVDRNLDDKDLKFQISLKTEVMNNIPLIRNLPYVTSSRIWAAYSQQSNWQVFDSKASRPLRENNYEPEIMLSLGIDNQVNGEKKHYIPRMLNLGLVHQSNGRSNPTSRSWNRLYLESGWELTDNVSLMVRPWWRIPESQDDNPDIEKYLGYGDMAIRWEDDNRKNAATLTLRNNLRSDNKGYAQLDLQRQVLNNPYLKLHLMASTGYGASLLDYNYDQTIFGIGISLGE</sequence>
<dbReference type="EC" id="3.1.1.4" evidence="17"/>
<dbReference type="RefSeq" id="WP_013147117.1">
    <property type="nucleotide sequence ID" value="NC_014207.1"/>
</dbReference>
<feature type="binding site" description="in dimeric form" evidence="16">
    <location>
        <position position="249"/>
    </location>
    <ligand>
        <name>Ca(2+)</name>
        <dbReference type="ChEBI" id="CHEBI:29108"/>
        <label>1</label>
    </ligand>
</feature>
<evidence type="ECO:0000256" key="5">
    <source>
        <dbReference type="ARBA" id="ARBA00022452"/>
    </source>
</evidence>
<dbReference type="eggNOG" id="COG2829">
    <property type="taxonomic scope" value="Bacteria"/>
</dbReference>
<evidence type="ECO:0000313" key="18">
    <source>
        <dbReference type="EMBL" id="ADI28801.1"/>
    </source>
</evidence>
<feature type="binding site" description="in monomeric form" evidence="16">
    <location>
        <position position="204"/>
    </location>
    <ligand>
        <name>Ca(2+)</name>
        <dbReference type="ChEBI" id="CHEBI:29108"/>
        <label>3</label>
    </ligand>
</feature>
<reference evidence="18 19" key="2">
    <citation type="journal article" date="2011" name="J. Bacteriol.">
        <title>Genomes of three methylotrophs from a single niche uncover genetic and metabolic divergence of Methylophilaceae.</title>
        <authorList>
            <person name="Lapidus A."/>
            <person name="Clum A."/>
            <person name="Labutti K."/>
            <person name="Kaluzhnaya M.G."/>
            <person name="Lim S."/>
            <person name="Beck D.A."/>
            <person name="Glavina Del Rio T."/>
            <person name="Nolan M."/>
            <person name="Mavromatis K."/>
            <person name="Huntemann M."/>
            <person name="Lucas S."/>
            <person name="Lidstrom M.E."/>
            <person name="Ivanova N."/>
            <person name="Chistoserdova L."/>
        </authorList>
    </citation>
    <scope>NUCLEOTIDE SEQUENCE [LARGE SCALE GENOMIC DNA]</scope>
    <source>
        <strain evidence="18 19">301</strain>
    </source>
</reference>
<keyword evidence="10 16" id="KW-0106">Calcium</keyword>
<dbReference type="GO" id="GO:0005509">
    <property type="term" value="F:calcium ion binding"/>
    <property type="evidence" value="ECO:0007669"/>
    <property type="project" value="TreeGrafter"/>
</dbReference>
<dbReference type="EC" id="3.1.1.32" evidence="17"/>
<evidence type="ECO:0000256" key="13">
    <source>
        <dbReference type="ARBA" id="ARBA00023136"/>
    </source>
</evidence>
<keyword evidence="14 17" id="KW-0998">Cell outer membrane</keyword>
<dbReference type="GO" id="GO:0009279">
    <property type="term" value="C:cell outer membrane"/>
    <property type="evidence" value="ECO:0007669"/>
    <property type="project" value="UniProtKB-SubCell"/>
</dbReference>
<keyword evidence="13" id="KW-0472">Membrane</keyword>
<evidence type="ECO:0000256" key="8">
    <source>
        <dbReference type="ARBA" id="ARBA00022729"/>
    </source>
</evidence>
<dbReference type="InterPro" id="IPR003187">
    <property type="entry name" value="PLipase_A1"/>
</dbReference>
<feature type="binding site" description="in dimeric form" evidence="16">
    <location>
        <position position="288"/>
    </location>
    <ligand>
        <name>Ca(2+)</name>
        <dbReference type="ChEBI" id="CHEBI:29108"/>
        <label>1</label>
    </ligand>
</feature>
<evidence type="ECO:0000256" key="4">
    <source>
        <dbReference type="ARBA" id="ARBA00011702"/>
    </source>
</evidence>
<feature type="binding site" description="in dimeric form" evidence="16">
    <location>
        <position position="254"/>
    </location>
    <ligand>
        <name>Ca(2+)</name>
        <dbReference type="ChEBI" id="CHEBI:29108"/>
        <label>1</label>
    </ligand>
</feature>
<dbReference type="STRING" id="666681.M301_0416"/>
<keyword evidence="6" id="KW-0812">Transmembrane</keyword>
<dbReference type="GO" id="GO:0016042">
    <property type="term" value="P:lipid catabolic process"/>
    <property type="evidence" value="ECO:0007669"/>
    <property type="project" value="UniProtKB-KW"/>
</dbReference>
<evidence type="ECO:0000256" key="12">
    <source>
        <dbReference type="ARBA" id="ARBA00023098"/>
    </source>
</evidence>
<comment type="cofactor">
    <cofactor evidence="17">
        <name>Ca(2+)</name>
        <dbReference type="ChEBI" id="CHEBI:29108"/>
    </cofactor>
    <text evidence="17">Binds 1 Ca(2+) ion per monomer. In the dimeric form the Ca(2+) is bound by different amino acids with binding of each Ca(2+) shared with ligands coming from each monomer. The Ca(2+) ion may have a role in catalysis.</text>
</comment>
<dbReference type="InterPro" id="IPR036541">
    <property type="entry name" value="PLipase_A1_sf"/>
</dbReference>
<dbReference type="Proteomes" id="UP000000383">
    <property type="component" value="Chromosome"/>
</dbReference>
<feature type="signal peptide" evidence="17">
    <location>
        <begin position="1"/>
        <end position="24"/>
    </location>
</feature>
<comment type="subcellular location">
    <subcellularLocation>
        <location evidence="17">Cell outer membrane</location>
        <topology evidence="17">Multi-pass membrane protein</topology>
    </subcellularLocation>
    <text evidence="17">One of the very few enzymes located there.</text>
</comment>
<evidence type="ECO:0000256" key="10">
    <source>
        <dbReference type="ARBA" id="ARBA00022837"/>
    </source>
</evidence>
<dbReference type="Pfam" id="PF02253">
    <property type="entry name" value="PLA1"/>
    <property type="match status" value="1"/>
</dbReference>
<comment type="similarity">
    <text evidence="3 17">Belongs to the phospholipase A1 family.</text>
</comment>
<evidence type="ECO:0000256" key="7">
    <source>
        <dbReference type="ARBA" id="ARBA00022723"/>
    </source>
</evidence>
<protein>
    <recommendedName>
        <fullName evidence="17">Phospholipase A1</fullName>
        <ecNumber evidence="17">3.1.1.32</ecNumber>
        <ecNumber evidence="17">3.1.1.4</ecNumber>
    </recommendedName>
    <alternativeName>
        <fullName evidence="17">Phosphatidylcholine 1-acylhydrolase</fullName>
    </alternativeName>
</protein>
<keyword evidence="5" id="KW-1134">Transmembrane beta strand</keyword>
<dbReference type="SUPFAM" id="SSF56931">
    <property type="entry name" value="Outer membrane phospholipase A (OMPLA)"/>
    <property type="match status" value="1"/>
</dbReference>
<dbReference type="EMBL" id="CP002056">
    <property type="protein sequence ID" value="ADI28801.1"/>
    <property type="molecule type" value="Genomic_DNA"/>
</dbReference>
<comment type="subunit">
    <text evidence="4 17">Homodimer; dimerization is reversible, and the dimeric form is the active one.</text>
</comment>
<organism evidence="18 19">
    <name type="scientific">Methylotenera versatilis (strain 301)</name>
    <dbReference type="NCBI Taxonomy" id="666681"/>
    <lineage>
        <taxon>Bacteria</taxon>
        <taxon>Pseudomonadati</taxon>
        <taxon>Pseudomonadota</taxon>
        <taxon>Betaproteobacteria</taxon>
        <taxon>Nitrosomonadales</taxon>
        <taxon>Methylophilaceae</taxon>
        <taxon>Methylotenera</taxon>
    </lineage>
</organism>
<accession>D7DM90</accession>
<dbReference type="OrthoDB" id="188433at2"/>
<evidence type="ECO:0000313" key="19">
    <source>
        <dbReference type="Proteomes" id="UP000000383"/>
    </source>
</evidence>
<evidence type="ECO:0000256" key="15">
    <source>
        <dbReference type="PIRSR" id="PIRSR603187-1"/>
    </source>
</evidence>
<evidence type="ECO:0000256" key="17">
    <source>
        <dbReference type="RuleBase" id="RU366027"/>
    </source>
</evidence>
<dbReference type="Gene3D" id="2.40.230.10">
    <property type="entry name" value="Phospholipase A1"/>
    <property type="match status" value="1"/>
</dbReference>
<evidence type="ECO:0000256" key="1">
    <source>
        <dbReference type="ARBA" id="ARBA00000111"/>
    </source>
</evidence>
<proteinExistence type="inferred from homology"/>
<evidence type="ECO:0000256" key="14">
    <source>
        <dbReference type="ARBA" id="ARBA00023237"/>
    </source>
</evidence>
<evidence type="ECO:0000256" key="3">
    <source>
        <dbReference type="ARBA" id="ARBA00010525"/>
    </source>
</evidence>